<evidence type="ECO:0000313" key="2">
    <source>
        <dbReference type="Proteomes" id="UP001287282"/>
    </source>
</evidence>
<dbReference type="Proteomes" id="UP001287282">
    <property type="component" value="Unassembled WGS sequence"/>
</dbReference>
<organism evidence="1 2">
    <name type="scientific">Alkalihalophilus lindianensis</name>
    <dbReference type="NCBI Taxonomy" id="1630542"/>
    <lineage>
        <taxon>Bacteria</taxon>
        <taxon>Bacillati</taxon>
        <taxon>Bacillota</taxon>
        <taxon>Bacilli</taxon>
        <taxon>Bacillales</taxon>
        <taxon>Bacillaceae</taxon>
        <taxon>Alkalihalophilus</taxon>
    </lineage>
</organism>
<accession>A0ABU3XB47</accession>
<name>A0ABU3XB47_9BACI</name>
<dbReference type="NCBIfam" id="TIGR01764">
    <property type="entry name" value="excise"/>
    <property type="match status" value="1"/>
</dbReference>
<sequence length="76" mass="9003">MYVNSKELADYLGVTLQYVLEQVGKGNIKPVHDGEEYLFNKEQFTWYKEQLDLKRKQIAHELSEPLPDDWDAKDED</sequence>
<proteinExistence type="predicted"/>
<reference evidence="1 2" key="1">
    <citation type="submission" date="2023-10" db="EMBL/GenBank/DDBJ databases">
        <title>Screening of Alkalihalobacillus lindianensis BZ-TG-R113 and Its Alleviation of Salt Stress on Rapeseed Growth.</title>
        <authorList>
            <person name="Zhao B."/>
            <person name="Guo T."/>
        </authorList>
    </citation>
    <scope>NUCLEOTIDE SEQUENCE [LARGE SCALE GENOMIC DNA]</scope>
    <source>
        <strain evidence="1 2">BZ-TG-R113</strain>
    </source>
</reference>
<keyword evidence="1" id="KW-0238">DNA-binding</keyword>
<protein>
    <submittedName>
        <fullName evidence="1">Excisionase family DNA-binding protein</fullName>
    </submittedName>
</protein>
<evidence type="ECO:0000313" key="1">
    <source>
        <dbReference type="EMBL" id="MDV2685063.1"/>
    </source>
</evidence>
<dbReference type="EMBL" id="JAWJBA010000003">
    <property type="protein sequence ID" value="MDV2685063.1"/>
    <property type="molecule type" value="Genomic_DNA"/>
</dbReference>
<keyword evidence="2" id="KW-1185">Reference proteome</keyword>
<gene>
    <name evidence="1" type="ORF">RYX56_11840</name>
</gene>
<comment type="caution">
    <text evidence="1">The sequence shown here is derived from an EMBL/GenBank/DDBJ whole genome shotgun (WGS) entry which is preliminary data.</text>
</comment>
<dbReference type="RefSeq" id="WP_317122254.1">
    <property type="nucleotide sequence ID" value="NZ_JAWJBA010000003.1"/>
</dbReference>
<dbReference type="GO" id="GO:0003677">
    <property type="term" value="F:DNA binding"/>
    <property type="evidence" value="ECO:0007669"/>
    <property type="project" value="UniProtKB-KW"/>
</dbReference>
<dbReference type="InterPro" id="IPR010093">
    <property type="entry name" value="SinI_DNA-bd"/>
</dbReference>